<dbReference type="PROSITE" id="PS00092">
    <property type="entry name" value="N6_MTASE"/>
    <property type="match status" value="1"/>
</dbReference>
<dbReference type="GO" id="GO:0003676">
    <property type="term" value="F:nucleic acid binding"/>
    <property type="evidence" value="ECO:0007669"/>
    <property type="project" value="InterPro"/>
</dbReference>
<gene>
    <name evidence="8" type="primary">prmC_2</name>
    <name evidence="5" type="synonym">prmC</name>
    <name evidence="8" type="ORF">CLMAG_45600</name>
</gene>
<dbReference type="CDD" id="cd02440">
    <property type="entry name" value="AdoMet_MTases"/>
    <property type="match status" value="1"/>
</dbReference>
<dbReference type="Gene3D" id="1.10.8.10">
    <property type="entry name" value="DNA helicase RuvA subunit, C-terminal domain"/>
    <property type="match status" value="1"/>
</dbReference>
<dbReference type="InterPro" id="IPR050320">
    <property type="entry name" value="N5-glutamine_MTase"/>
</dbReference>
<dbReference type="InterPro" id="IPR040758">
    <property type="entry name" value="PrmC_N"/>
</dbReference>
<evidence type="ECO:0000313" key="8">
    <source>
        <dbReference type="EMBL" id="KZL90074.1"/>
    </source>
</evidence>
<dbReference type="InterPro" id="IPR029063">
    <property type="entry name" value="SAM-dependent_MTases_sf"/>
</dbReference>
<dbReference type="Pfam" id="PF17827">
    <property type="entry name" value="PrmC_N"/>
    <property type="match status" value="1"/>
</dbReference>
<dbReference type="InterPro" id="IPR004556">
    <property type="entry name" value="HemK-like"/>
</dbReference>
<proteinExistence type="inferred from homology"/>
<evidence type="ECO:0000256" key="1">
    <source>
        <dbReference type="ARBA" id="ARBA00022603"/>
    </source>
</evidence>
<keyword evidence="3 5" id="KW-0949">S-adenosyl-L-methionine</keyword>
<comment type="caution">
    <text evidence="8">The sequence shown here is derived from an EMBL/GenBank/DDBJ whole genome shotgun (WGS) entry which is preliminary data.</text>
</comment>
<dbReference type="NCBIfam" id="TIGR00536">
    <property type="entry name" value="hemK_fam"/>
    <property type="match status" value="1"/>
</dbReference>
<comment type="function">
    <text evidence="5">Methylates the class 1 translation termination release factors RF1/PrfA and RF2/PrfB on the glutamine residue of the universally conserved GGQ motif.</text>
</comment>
<feature type="domain" description="Methyltransferase small" evidence="6">
    <location>
        <begin position="110"/>
        <end position="199"/>
    </location>
</feature>
<dbReference type="NCBIfam" id="TIGR03534">
    <property type="entry name" value="RF_mod_PrmC"/>
    <property type="match status" value="1"/>
</dbReference>
<dbReference type="EC" id="2.1.1.297" evidence="5"/>
<dbReference type="PANTHER" id="PTHR18895">
    <property type="entry name" value="HEMK METHYLTRANSFERASE"/>
    <property type="match status" value="1"/>
</dbReference>
<comment type="similarity">
    <text evidence="5">Belongs to the protein N5-glutamine methyltransferase family. PrmC subfamily.</text>
</comment>
<dbReference type="Gene3D" id="3.40.50.150">
    <property type="entry name" value="Vaccinia Virus protein VP39"/>
    <property type="match status" value="1"/>
</dbReference>
<feature type="binding site" evidence="5">
    <location>
        <position position="148"/>
    </location>
    <ligand>
        <name>S-adenosyl-L-methionine</name>
        <dbReference type="ChEBI" id="CHEBI:59789"/>
    </ligand>
</feature>
<dbReference type="GO" id="GO:0102559">
    <property type="term" value="F:peptide chain release factor N(5)-glutamine methyltransferase activity"/>
    <property type="evidence" value="ECO:0007669"/>
    <property type="project" value="UniProtKB-EC"/>
</dbReference>
<name>A0A162RL91_9CLOT</name>
<comment type="caution">
    <text evidence="5">Lacks conserved residue(s) required for the propagation of feature annotation.</text>
</comment>
<accession>A0A162RL91</accession>
<protein>
    <recommendedName>
        <fullName evidence="5">Release factor glutamine methyltransferase</fullName>
        <shortName evidence="5">RF MTase</shortName>
        <ecNumber evidence="5">2.1.1.297</ecNumber>
    </recommendedName>
    <alternativeName>
        <fullName evidence="5">N5-glutamine methyltransferase PrmC</fullName>
    </alternativeName>
    <alternativeName>
        <fullName evidence="5">Protein-(glutamine-N5) MTase PrmC</fullName>
    </alternativeName>
    <alternativeName>
        <fullName evidence="5">Protein-glutamine N-methyltransferase PrmC</fullName>
    </alternativeName>
</protein>
<dbReference type="PATRIC" id="fig|1121326.3.peg.4622"/>
<dbReference type="AlphaFoldDB" id="A0A162RL91"/>
<evidence type="ECO:0000256" key="4">
    <source>
        <dbReference type="ARBA" id="ARBA00048391"/>
    </source>
</evidence>
<dbReference type="GO" id="GO:0032259">
    <property type="term" value="P:methylation"/>
    <property type="evidence" value="ECO:0007669"/>
    <property type="project" value="UniProtKB-KW"/>
</dbReference>
<reference evidence="8 9" key="1">
    <citation type="submission" date="2016-04" db="EMBL/GenBank/DDBJ databases">
        <title>Genome sequence of Clostridium magnum DSM 2767.</title>
        <authorList>
            <person name="Poehlein A."/>
            <person name="Uhlig R."/>
            <person name="Fischer R."/>
            <person name="Bahl H."/>
            <person name="Daniel R."/>
        </authorList>
    </citation>
    <scope>NUCLEOTIDE SEQUENCE [LARGE SCALE GENOMIC DNA]</scope>
    <source>
        <strain evidence="8 9">DSM 2767</strain>
    </source>
</reference>
<sequence>MEKVKSKIGELLKKGYEILKSVGIDSYQLDCELLLGKVIEKDRLFMLINREYEVSDLEAEKYFQLVEKRKNKMPIKYMLGECEFMGMPFYIKEGVLIPRPDTEVLVESAIEEIKKNKFKNICDVCCGSGIIGISIAKLVDNIKIKSCDISDIAYEVTKENVNRLSVGDRVQIFKSDLLECFIGNGQKFDMIVSNPPYIRPDVIETLMEDVKDYEPYEALYGGEDGLEFYRKITFQSIQLLNKGGLLIFEIGHDQKEAVTEILKENGFGEIKCIKDLAEKDRVIKGKLEICC</sequence>
<organism evidence="8 9">
    <name type="scientific">Clostridium magnum DSM 2767</name>
    <dbReference type="NCBI Taxonomy" id="1121326"/>
    <lineage>
        <taxon>Bacteria</taxon>
        <taxon>Bacillati</taxon>
        <taxon>Bacillota</taxon>
        <taxon>Clostridia</taxon>
        <taxon>Eubacteriales</taxon>
        <taxon>Clostridiaceae</taxon>
        <taxon>Clostridium</taxon>
    </lineage>
</organism>
<dbReference type="OrthoDB" id="9800643at2"/>
<evidence type="ECO:0000256" key="2">
    <source>
        <dbReference type="ARBA" id="ARBA00022679"/>
    </source>
</evidence>
<evidence type="ECO:0000259" key="7">
    <source>
        <dbReference type="Pfam" id="PF17827"/>
    </source>
</evidence>
<dbReference type="STRING" id="1121326.CLMAG_45600"/>
<dbReference type="RefSeq" id="WP_066627433.1">
    <property type="nucleotide sequence ID" value="NZ_FQXL01000006.1"/>
</dbReference>
<feature type="binding site" evidence="5">
    <location>
        <begin position="194"/>
        <end position="197"/>
    </location>
    <ligand>
        <name>substrate</name>
    </ligand>
</feature>
<evidence type="ECO:0000313" key="9">
    <source>
        <dbReference type="Proteomes" id="UP000076603"/>
    </source>
</evidence>
<dbReference type="EMBL" id="LWAE01000006">
    <property type="protein sequence ID" value="KZL90074.1"/>
    <property type="molecule type" value="Genomic_DNA"/>
</dbReference>
<keyword evidence="9" id="KW-1185">Reference proteome</keyword>
<dbReference type="InterPro" id="IPR007848">
    <property type="entry name" value="Small_mtfrase_dom"/>
</dbReference>
<dbReference type="InterPro" id="IPR002052">
    <property type="entry name" value="DNA_methylase_N6_adenine_CS"/>
</dbReference>
<dbReference type="PANTHER" id="PTHR18895:SF74">
    <property type="entry name" value="MTRF1L RELEASE FACTOR GLUTAMINE METHYLTRANSFERASE"/>
    <property type="match status" value="1"/>
</dbReference>
<keyword evidence="1 5" id="KW-0489">Methyltransferase</keyword>
<evidence type="ECO:0000259" key="6">
    <source>
        <dbReference type="Pfam" id="PF05175"/>
    </source>
</evidence>
<comment type="catalytic activity">
    <reaction evidence="4 5">
        <text>L-glutaminyl-[peptide chain release factor] + S-adenosyl-L-methionine = N(5)-methyl-L-glutaminyl-[peptide chain release factor] + S-adenosyl-L-homocysteine + H(+)</text>
        <dbReference type="Rhea" id="RHEA:42896"/>
        <dbReference type="Rhea" id="RHEA-COMP:10271"/>
        <dbReference type="Rhea" id="RHEA-COMP:10272"/>
        <dbReference type="ChEBI" id="CHEBI:15378"/>
        <dbReference type="ChEBI" id="CHEBI:30011"/>
        <dbReference type="ChEBI" id="CHEBI:57856"/>
        <dbReference type="ChEBI" id="CHEBI:59789"/>
        <dbReference type="ChEBI" id="CHEBI:61891"/>
        <dbReference type="EC" id="2.1.1.297"/>
    </reaction>
</comment>
<evidence type="ECO:0000256" key="3">
    <source>
        <dbReference type="ARBA" id="ARBA00022691"/>
    </source>
</evidence>
<dbReference type="HAMAP" id="MF_02126">
    <property type="entry name" value="RF_methyltr_PrmC"/>
    <property type="match status" value="1"/>
</dbReference>
<dbReference type="Pfam" id="PF05175">
    <property type="entry name" value="MTS"/>
    <property type="match status" value="1"/>
</dbReference>
<keyword evidence="2 5" id="KW-0808">Transferase</keyword>
<dbReference type="SUPFAM" id="SSF53335">
    <property type="entry name" value="S-adenosyl-L-methionine-dependent methyltransferases"/>
    <property type="match status" value="1"/>
</dbReference>
<dbReference type="InterPro" id="IPR019874">
    <property type="entry name" value="RF_methyltr_PrmC"/>
</dbReference>
<feature type="domain" description="Release factor glutamine methyltransferase N-terminal" evidence="7">
    <location>
        <begin position="10"/>
        <end position="80"/>
    </location>
</feature>
<feature type="binding site" evidence="5">
    <location>
        <position position="194"/>
    </location>
    <ligand>
        <name>S-adenosyl-L-methionine</name>
        <dbReference type="ChEBI" id="CHEBI:59789"/>
    </ligand>
</feature>
<dbReference type="Proteomes" id="UP000076603">
    <property type="component" value="Unassembled WGS sequence"/>
</dbReference>
<evidence type="ECO:0000256" key="5">
    <source>
        <dbReference type="HAMAP-Rule" id="MF_02126"/>
    </source>
</evidence>